<evidence type="ECO:0000256" key="2">
    <source>
        <dbReference type="SAM" id="SignalP"/>
    </source>
</evidence>
<gene>
    <name evidence="3" type="ORF">CVIRNUC_001971</name>
</gene>
<feature type="compositionally biased region" description="Low complexity" evidence="1">
    <location>
        <begin position="481"/>
        <end position="493"/>
    </location>
</feature>
<evidence type="ECO:0000313" key="4">
    <source>
        <dbReference type="Proteomes" id="UP001314263"/>
    </source>
</evidence>
<organism evidence="3 4">
    <name type="scientific">Coccomyxa viridis</name>
    <dbReference type="NCBI Taxonomy" id="1274662"/>
    <lineage>
        <taxon>Eukaryota</taxon>
        <taxon>Viridiplantae</taxon>
        <taxon>Chlorophyta</taxon>
        <taxon>core chlorophytes</taxon>
        <taxon>Trebouxiophyceae</taxon>
        <taxon>Trebouxiophyceae incertae sedis</taxon>
        <taxon>Coccomyxaceae</taxon>
        <taxon>Coccomyxa</taxon>
    </lineage>
</organism>
<comment type="caution">
    <text evidence="3">The sequence shown here is derived from an EMBL/GenBank/DDBJ whole genome shotgun (WGS) entry which is preliminary data.</text>
</comment>
<evidence type="ECO:0000256" key="1">
    <source>
        <dbReference type="SAM" id="MobiDB-lite"/>
    </source>
</evidence>
<name>A0AAV1HXJ1_9CHLO</name>
<keyword evidence="4" id="KW-1185">Reference proteome</keyword>
<dbReference type="AlphaFoldDB" id="A0AAV1HXJ1"/>
<reference evidence="3 4" key="1">
    <citation type="submission" date="2023-10" db="EMBL/GenBank/DDBJ databases">
        <authorList>
            <person name="Maclean D."/>
            <person name="Macfadyen A."/>
        </authorList>
    </citation>
    <scope>NUCLEOTIDE SEQUENCE [LARGE SCALE GENOMIC DNA]</scope>
</reference>
<feature type="compositionally biased region" description="Low complexity" evidence="1">
    <location>
        <begin position="503"/>
        <end position="514"/>
    </location>
</feature>
<dbReference type="EMBL" id="CAUYUE010000003">
    <property type="protein sequence ID" value="CAK0750196.1"/>
    <property type="molecule type" value="Genomic_DNA"/>
</dbReference>
<keyword evidence="2" id="KW-0732">Signal</keyword>
<accession>A0AAV1HXJ1</accession>
<feature type="signal peptide" evidence="2">
    <location>
        <begin position="1"/>
        <end position="22"/>
    </location>
</feature>
<feature type="region of interest" description="Disordered" evidence="1">
    <location>
        <begin position="481"/>
        <end position="561"/>
    </location>
</feature>
<protein>
    <submittedName>
        <fullName evidence="3">Uncharacterized protein</fullName>
    </submittedName>
</protein>
<evidence type="ECO:0000313" key="3">
    <source>
        <dbReference type="EMBL" id="CAK0750196.1"/>
    </source>
</evidence>
<dbReference type="Proteomes" id="UP001314263">
    <property type="component" value="Unassembled WGS sequence"/>
</dbReference>
<sequence length="666" mass="71545">MVSPIAFAIVLVVFWTAPAAHGTTQELQALLPQPPATAPEANLALPACRIAASAAPHCGLDDTGTDCEASDITEKGQNLQKAADWFRFPHKGVIETFLRFELELSTFWQQSSNLSAALTMQPSTSPSLWPEELPQAIGYIYLDMQAIQDILLDMPHHFLDALSDAVNTQSVIAIQTPKIHSAWAVAVPQPELTLTHLPLTTQARNYTPLRNQISFVGSPEPDSAPMLLATSTAVLPAQPNLFSNALLPTQPYLSKAVLPAQPYLFSDAVLPAQPYLFSNAVLPAQPYLFNTVLPARPSFCIPDMPSPGGEEEERTLGLVRDHLLLLLATVLTWACVLPCTREPTLAAAVWLCSAIIRLTRQVYPLALAFARLAADMTAERSRRRIAAAARAPPSTAVREQRQLSACQVDDTEPCATLSGFAMLVLYFTGAAMLEGPQPFAERSVLCRPVLWWSLAAVALCVLLGRLVHLLLQAFPEEQPSAAAEPAVPAQPAASTLAAERGATKTAAPARPTAGQTTTTPVRADPSDAGQHLPVPAHRGAAAAQPSATCGAASKTSVPRSDTTRRLIIHRRAGAMCSFDLATEGPIKAKAKQAGKKVQTFFKKVAKKATAAKKTTSKWNITACFKRQATHGEDESYTPLVLGPARQLDTVLEVDEEKAIAQYKFLA</sequence>
<proteinExistence type="predicted"/>
<feature type="chain" id="PRO_5043572708" evidence="2">
    <location>
        <begin position="23"/>
        <end position="666"/>
    </location>
</feature>